<evidence type="ECO:0000259" key="4">
    <source>
        <dbReference type="Pfam" id="PF13377"/>
    </source>
</evidence>
<dbReference type="GO" id="GO:0003700">
    <property type="term" value="F:DNA-binding transcription factor activity"/>
    <property type="evidence" value="ECO:0007669"/>
    <property type="project" value="TreeGrafter"/>
</dbReference>
<keyword evidence="3" id="KW-0804">Transcription</keyword>
<reference evidence="5 6" key="1">
    <citation type="submission" date="2018-07" db="EMBL/GenBank/DDBJ databases">
        <title>Genome guided investigation of antibiotics producing actinomycetales strain isolated from a Macau mangrove ecosystem.</title>
        <authorList>
            <person name="Hu D."/>
        </authorList>
    </citation>
    <scope>NUCLEOTIDE SEQUENCE [LARGE SCALE GENOMIC DNA]</scope>
    <source>
        <strain evidence="5 6">2297</strain>
    </source>
</reference>
<feature type="non-terminal residue" evidence="5">
    <location>
        <position position="1"/>
    </location>
</feature>
<gene>
    <name evidence="5" type="ORF">DVZ84_38370</name>
</gene>
<dbReference type="GO" id="GO:0000976">
    <property type="term" value="F:transcription cis-regulatory region binding"/>
    <property type="evidence" value="ECO:0007669"/>
    <property type="project" value="TreeGrafter"/>
</dbReference>
<protein>
    <submittedName>
        <fullName evidence="5">LacI family transcriptional regulator</fullName>
    </submittedName>
</protein>
<dbReference type="RefSeq" id="WP_181849733.1">
    <property type="nucleotide sequence ID" value="NZ_QQBH01000069.1"/>
</dbReference>
<evidence type="ECO:0000256" key="3">
    <source>
        <dbReference type="ARBA" id="ARBA00023163"/>
    </source>
</evidence>
<dbReference type="PANTHER" id="PTHR30146">
    <property type="entry name" value="LACI-RELATED TRANSCRIPTIONAL REPRESSOR"/>
    <property type="match status" value="1"/>
</dbReference>
<dbReference type="SUPFAM" id="SSF53822">
    <property type="entry name" value="Periplasmic binding protein-like I"/>
    <property type="match status" value="1"/>
</dbReference>
<evidence type="ECO:0000313" key="6">
    <source>
        <dbReference type="Proteomes" id="UP000253742"/>
    </source>
</evidence>
<dbReference type="Gene3D" id="3.40.50.2300">
    <property type="match status" value="2"/>
</dbReference>
<proteinExistence type="predicted"/>
<feature type="domain" description="Transcriptional regulator LacI/GalR-like sensor" evidence="4">
    <location>
        <begin position="1"/>
        <end position="60"/>
    </location>
</feature>
<dbReference type="PANTHER" id="PTHR30146:SF153">
    <property type="entry name" value="LACTOSE OPERON REPRESSOR"/>
    <property type="match status" value="1"/>
</dbReference>
<comment type="caution">
    <text evidence="5">The sequence shown here is derived from an EMBL/GenBank/DDBJ whole genome shotgun (WGS) entry which is preliminary data.</text>
</comment>
<name>A0A369USX9_9ACTN</name>
<dbReference type="EMBL" id="QQBH01000069">
    <property type="protein sequence ID" value="RDD83852.1"/>
    <property type="molecule type" value="Genomic_DNA"/>
</dbReference>
<evidence type="ECO:0000256" key="1">
    <source>
        <dbReference type="ARBA" id="ARBA00023015"/>
    </source>
</evidence>
<dbReference type="InterPro" id="IPR046335">
    <property type="entry name" value="LacI/GalR-like_sensor"/>
</dbReference>
<accession>A0A369USX9</accession>
<sequence>IGYDDSAFMTCTEPPLTTVRQPIEAMGRAAVDLLCAQIQGTEVPHGELLFEPELVVRGSTAQPAAD</sequence>
<dbReference type="STRING" id="146923.Spa2297_28685"/>
<keyword evidence="1" id="KW-0805">Transcription regulation</keyword>
<organism evidence="5 6">
    <name type="scientific">Streptomyces parvulus</name>
    <dbReference type="NCBI Taxonomy" id="146923"/>
    <lineage>
        <taxon>Bacteria</taxon>
        <taxon>Bacillati</taxon>
        <taxon>Actinomycetota</taxon>
        <taxon>Actinomycetes</taxon>
        <taxon>Kitasatosporales</taxon>
        <taxon>Streptomycetaceae</taxon>
        <taxon>Streptomyces</taxon>
    </lineage>
</organism>
<dbReference type="InterPro" id="IPR028082">
    <property type="entry name" value="Peripla_BP_I"/>
</dbReference>
<dbReference type="Pfam" id="PF13377">
    <property type="entry name" value="Peripla_BP_3"/>
    <property type="match status" value="1"/>
</dbReference>
<evidence type="ECO:0000256" key="2">
    <source>
        <dbReference type="ARBA" id="ARBA00023125"/>
    </source>
</evidence>
<dbReference type="AlphaFoldDB" id="A0A369USX9"/>
<dbReference type="Proteomes" id="UP000253742">
    <property type="component" value="Unassembled WGS sequence"/>
</dbReference>
<evidence type="ECO:0000313" key="5">
    <source>
        <dbReference type="EMBL" id="RDD83852.1"/>
    </source>
</evidence>
<keyword evidence="2" id="KW-0238">DNA-binding</keyword>